<evidence type="ECO:0000313" key="2">
    <source>
        <dbReference type="Proteomes" id="UP000299102"/>
    </source>
</evidence>
<gene>
    <name evidence="1" type="ORF">EVAR_27884_1</name>
</gene>
<dbReference type="Proteomes" id="UP000299102">
    <property type="component" value="Unassembled WGS sequence"/>
</dbReference>
<protein>
    <submittedName>
        <fullName evidence="1">Uncharacterized protein</fullName>
    </submittedName>
</protein>
<proteinExistence type="predicted"/>
<dbReference type="AlphaFoldDB" id="A0A4C1UWA2"/>
<keyword evidence="2" id="KW-1185">Reference proteome</keyword>
<dbReference type="EMBL" id="BGZK01000231">
    <property type="protein sequence ID" value="GBP30272.1"/>
    <property type="molecule type" value="Genomic_DNA"/>
</dbReference>
<sequence length="199" mass="22172">MPDAASARYRRDRGYRSFGNSGAFANYPNCGRGAAYLAIGTPTTSGPRVGADSGGGYIEVRQSLAATNPVHSRSNKKSLNLKKPLELQPRSNIAAGCGRDLSVQIYVDLPCRILKEQMNMNANGELVINIVHGRSKTQESYQALPMYLFAKPKDRLGRFLKDRRYFEMFVFGCYLQAGIDSEVFQPRLVNIWSDLRLAK</sequence>
<reference evidence="1 2" key="1">
    <citation type="journal article" date="2019" name="Commun. Biol.">
        <title>The bagworm genome reveals a unique fibroin gene that provides high tensile strength.</title>
        <authorList>
            <person name="Kono N."/>
            <person name="Nakamura H."/>
            <person name="Ohtoshi R."/>
            <person name="Tomita M."/>
            <person name="Numata K."/>
            <person name="Arakawa K."/>
        </authorList>
    </citation>
    <scope>NUCLEOTIDE SEQUENCE [LARGE SCALE GENOMIC DNA]</scope>
</reference>
<organism evidence="1 2">
    <name type="scientific">Eumeta variegata</name>
    <name type="common">Bagworm moth</name>
    <name type="synonym">Eumeta japonica</name>
    <dbReference type="NCBI Taxonomy" id="151549"/>
    <lineage>
        <taxon>Eukaryota</taxon>
        <taxon>Metazoa</taxon>
        <taxon>Ecdysozoa</taxon>
        <taxon>Arthropoda</taxon>
        <taxon>Hexapoda</taxon>
        <taxon>Insecta</taxon>
        <taxon>Pterygota</taxon>
        <taxon>Neoptera</taxon>
        <taxon>Endopterygota</taxon>
        <taxon>Lepidoptera</taxon>
        <taxon>Glossata</taxon>
        <taxon>Ditrysia</taxon>
        <taxon>Tineoidea</taxon>
        <taxon>Psychidae</taxon>
        <taxon>Oiketicinae</taxon>
        <taxon>Eumeta</taxon>
    </lineage>
</organism>
<accession>A0A4C1UWA2</accession>
<comment type="caution">
    <text evidence="1">The sequence shown here is derived from an EMBL/GenBank/DDBJ whole genome shotgun (WGS) entry which is preliminary data.</text>
</comment>
<name>A0A4C1UWA2_EUMVA</name>
<evidence type="ECO:0000313" key="1">
    <source>
        <dbReference type="EMBL" id="GBP30272.1"/>
    </source>
</evidence>